<keyword evidence="3" id="KW-1185">Reference proteome</keyword>
<sequence length="191" mass="20562">MITVVEYDPAWPHRFEELRREYAAALAAAGVPVIGIEHVGSTSVPGLAAKPIIDCDIVVTEREVEAAANVLVGLGFAPLGELGIPQRWAFEEPARLPRTNTYVVVEGSLSLKNHRAVRDTLRTNRELRDRYAAVKRRVAETADDPVAYGRGKGAVVQAILAAAGLTEAERASIAGNPGLAKVPVTQRNHKN</sequence>
<dbReference type="Proteomes" id="UP001499843">
    <property type="component" value="Unassembled WGS sequence"/>
</dbReference>
<dbReference type="Gene3D" id="3.30.460.10">
    <property type="entry name" value="Beta Polymerase, domain 2"/>
    <property type="match status" value="1"/>
</dbReference>
<dbReference type="EMBL" id="BAAAQX010000047">
    <property type="protein sequence ID" value="GAA2215150.1"/>
    <property type="molecule type" value="Genomic_DNA"/>
</dbReference>
<dbReference type="SUPFAM" id="SSF81301">
    <property type="entry name" value="Nucleotidyltransferase"/>
    <property type="match status" value="1"/>
</dbReference>
<protein>
    <submittedName>
        <fullName evidence="2">GrpB family protein</fullName>
    </submittedName>
</protein>
<dbReference type="InterPro" id="IPR007344">
    <property type="entry name" value="GrpB/CoaE"/>
</dbReference>
<feature type="coiled-coil region" evidence="1">
    <location>
        <begin position="117"/>
        <end position="144"/>
    </location>
</feature>
<evidence type="ECO:0000313" key="3">
    <source>
        <dbReference type="Proteomes" id="UP001499843"/>
    </source>
</evidence>
<proteinExistence type="predicted"/>
<organism evidence="2 3">
    <name type="scientific">Nonomuraea monospora</name>
    <dbReference type="NCBI Taxonomy" id="568818"/>
    <lineage>
        <taxon>Bacteria</taxon>
        <taxon>Bacillati</taxon>
        <taxon>Actinomycetota</taxon>
        <taxon>Actinomycetes</taxon>
        <taxon>Streptosporangiales</taxon>
        <taxon>Streptosporangiaceae</taxon>
        <taxon>Nonomuraea</taxon>
    </lineage>
</organism>
<dbReference type="PANTHER" id="PTHR34822">
    <property type="entry name" value="GRPB DOMAIN PROTEIN (AFU_ORTHOLOGUE AFUA_1G01530)"/>
    <property type="match status" value="1"/>
</dbReference>
<evidence type="ECO:0000313" key="2">
    <source>
        <dbReference type="EMBL" id="GAA2215150.1"/>
    </source>
</evidence>
<dbReference type="Pfam" id="PF04229">
    <property type="entry name" value="GrpB"/>
    <property type="match status" value="1"/>
</dbReference>
<name>A0ABN3D038_9ACTN</name>
<dbReference type="InterPro" id="IPR043519">
    <property type="entry name" value="NT_sf"/>
</dbReference>
<gene>
    <name evidence="2" type="ORF">GCM10009850_106170</name>
</gene>
<keyword evidence="1" id="KW-0175">Coiled coil</keyword>
<comment type="caution">
    <text evidence="2">The sequence shown here is derived from an EMBL/GenBank/DDBJ whole genome shotgun (WGS) entry which is preliminary data.</text>
</comment>
<dbReference type="RefSeq" id="WP_344493648.1">
    <property type="nucleotide sequence ID" value="NZ_BAAAQX010000047.1"/>
</dbReference>
<reference evidence="2 3" key="1">
    <citation type="journal article" date="2019" name="Int. J. Syst. Evol. Microbiol.">
        <title>The Global Catalogue of Microorganisms (GCM) 10K type strain sequencing project: providing services to taxonomists for standard genome sequencing and annotation.</title>
        <authorList>
            <consortium name="The Broad Institute Genomics Platform"/>
            <consortium name="The Broad Institute Genome Sequencing Center for Infectious Disease"/>
            <person name="Wu L."/>
            <person name="Ma J."/>
        </authorList>
    </citation>
    <scope>NUCLEOTIDE SEQUENCE [LARGE SCALE GENOMIC DNA]</scope>
    <source>
        <strain evidence="2 3">JCM 16114</strain>
    </source>
</reference>
<accession>A0ABN3D038</accession>
<dbReference type="PANTHER" id="PTHR34822:SF1">
    <property type="entry name" value="GRPB FAMILY PROTEIN"/>
    <property type="match status" value="1"/>
</dbReference>
<evidence type="ECO:0000256" key="1">
    <source>
        <dbReference type="SAM" id="Coils"/>
    </source>
</evidence>